<evidence type="ECO:0000256" key="11">
    <source>
        <dbReference type="ARBA" id="ARBA00023303"/>
    </source>
</evidence>
<evidence type="ECO:0000256" key="3">
    <source>
        <dbReference type="ARBA" id="ARBA00022538"/>
    </source>
</evidence>
<evidence type="ECO:0000256" key="9">
    <source>
        <dbReference type="ARBA" id="ARBA00023065"/>
    </source>
</evidence>
<keyword evidence="8 13" id="KW-1133">Transmembrane helix</keyword>
<dbReference type="InterPro" id="IPR027359">
    <property type="entry name" value="Volt_channel_dom_sf"/>
</dbReference>
<evidence type="ECO:0000313" key="15">
    <source>
        <dbReference type="EMBL" id="GFH54027.1"/>
    </source>
</evidence>
<dbReference type="InterPro" id="IPR005821">
    <property type="entry name" value="Ion_trans_dom"/>
</dbReference>
<gene>
    <name evidence="15" type="ORF">CTEN210_10503</name>
</gene>
<dbReference type="Gene3D" id="1.20.120.350">
    <property type="entry name" value="Voltage-gated potassium channels. Chain C"/>
    <property type="match status" value="1"/>
</dbReference>
<dbReference type="EMBL" id="BLLK01000047">
    <property type="protein sequence ID" value="GFH54027.1"/>
    <property type="molecule type" value="Genomic_DNA"/>
</dbReference>
<dbReference type="SUPFAM" id="SSF81324">
    <property type="entry name" value="Voltage-gated potassium channels"/>
    <property type="match status" value="1"/>
</dbReference>
<keyword evidence="3" id="KW-0633">Potassium transport</keyword>
<evidence type="ECO:0000256" key="2">
    <source>
        <dbReference type="ARBA" id="ARBA00022448"/>
    </source>
</evidence>
<feature type="transmembrane region" description="Helical" evidence="13">
    <location>
        <begin position="297"/>
        <end position="319"/>
    </location>
</feature>
<dbReference type="GO" id="GO:0008076">
    <property type="term" value="C:voltage-gated potassium channel complex"/>
    <property type="evidence" value="ECO:0007669"/>
    <property type="project" value="InterPro"/>
</dbReference>
<keyword evidence="6" id="KW-0851">Voltage-gated channel</keyword>
<sequence length="1243" mass="140793">MSGIYGATSNSFLANDDTLEQDVLVENREVESPRILIEYGKLTNIFALNEDLKSENGHQTKTDGYFIGSAVGGESQQEVKNGFVPFLPRRESFLSRSRSRRTLYSDTSADEFSDDAEAIVTTSSTLWKIHLIFTDPTSSKTGWICQLLIFVMIILSNIVLILQTVDRFEYVPDGCSFCTTKEQYVPYTINDRILRSSTWSNCECPPVPKVWLQNAEYHIMTFFAFEWILRLITFDPPKKSNETRKNPIRQLLDFFNEQHTVLDLLAFLPYFLELVRFGQYSDTFCKLVNVMLELQNAIGMLFIFVIFGGAFFGTIMYWLEQGLWEYTDLLDPPGFTHVRIGSDGSTEELSPFRSIPSSMWWFVVTGSNKAEDEIVLLYLKFLQRVSKKAGFPSHLKAYAELALDGGRICSLLRKPIMCAVETYVADYFGIAHHLKNNPHEWIVGTEAFVSELQKVHNDTSNAILGDIKKITGNRELSVAAVNTTWVVDAKSLSNNGKNFRSSQVDMMKYTIDKTPFDKKDVKAALPHPPRAKPEGETYSTDYSKPETRAGLEVISQAEKVVAETEGGVGITYFNSVVTKHTNYNNLVEFLIDRHGWAIYRIYVSENGAKVYILEKNGSVYLVLNSSCRALNPTFSDDMQEDILSLIEVVRDALGRLDWKDDVGNIDTNHGKGSLVQSNNLKVFENDTSLYDIIPSMKSLQSQIVGGVNETIHSDMNDANSKGDETIDIKENVRITDIGRDGNPDKPYLSMYGSHRVESSLQQLPKWLSDYVAWHREQRANANDDTRYLVVLLLKADKGSKAGFSDRLRAFPFMLLAGYRTNRVVCIYWTTPFRLESLLQPPEGGLDWRCPAEVDDIIDPKMSSFMQKNIKYQGMFWNFEGEPKKVAERVITRLKYSDDKYHALGLYHYGFGSINSLNDIFNAYCYEDVAPGAHKWHHIDLMEHIFRVLFEPIDDIARNINQTMSSLGLVEGQYTSVHVRARYPVQRLKKIFGKDPKHHDKGEKHPFQGKYKKYLLGVTTNSLKCGFQLDPESKVFFSSDSADLTKHVITEAVDHEGKPFEYNGKVYKPVGHEQREHIKHLGGSHKVDVEDFYPLVEDLMILGGSKCVAYGIGSFGAFGAALAGNRCAIIHRDHKGSGVPCPNDRAKKVMVNVTDNLLFDDKVSPEDGRIKFLANDHYALGKIVKAAENIDEVERNNAHNKEKTIKAEVTKSTKKAPELISPTKVFKMKRKLSDVVVLAVFKDE</sequence>
<organism evidence="15 16">
    <name type="scientific">Chaetoceros tenuissimus</name>
    <dbReference type="NCBI Taxonomy" id="426638"/>
    <lineage>
        <taxon>Eukaryota</taxon>
        <taxon>Sar</taxon>
        <taxon>Stramenopiles</taxon>
        <taxon>Ochrophyta</taxon>
        <taxon>Bacillariophyta</taxon>
        <taxon>Coscinodiscophyceae</taxon>
        <taxon>Chaetocerotophycidae</taxon>
        <taxon>Chaetocerotales</taxon>
        <taxon>Chaetocerotaceae</taxon>
        <taxon>Chaetoceros</taxon>
    </lineage>
</organism>
<keyword evidence="5" id="KW-0631">Potassium channel</keyword>
<evidence type="ECO:0000256" key="10">
    <source>
        <dbReference type="ARBA" id="ARBA00023136"/>
    </source>
</evidence>
<name>A0AAD3CXH1_9STRA</name>
<feature type="transmembrane region" description="Helical" evidence="13">
    <location>
        <begin position="141"/>
        <end position="162"/>
    </location>
</feature>
<keyword evidence="11" id="KW-0407">Ion channel</keyword>
<comment type="subcellular location">
    <subcellularLocation>
        <location evidence="1">Membrane</location>
        <topology evidence="1">Multi-pass membrane protein</topology>
    </subcellularLocation>
</comment>
<dbReference type="Pfam" id="PF00520">
    <property type="entry name" value="Ion_trans"/>
    <property type="match status" value="1"/>
</dbReference>
<dbReference type="AlphaFoldDB" id="A0AAD3CXH1"/>
<feature type="region of interest" description="Disordered" evidence="12">
    <location>
        <begin position="520"/>
        <end position="542"/>
    </location>
</feature>
<protein>
    <recommendedName>
        <fullName evidence="14">Ion transport domain-containing protein</fullName>
    </recommendedName>
</protein>
<dbReference type="Proteomes" id="UP001054902">
    <property type="component" value="Unassembled WGS sequence"/>
</dbReference>
<evidence type="ECO:0000256" key="1">
    <source>
        <dbReference type="ARBA" id="ARBA00004141"/>
    </source>
</evidence>
<evidence type="ECO:0000256" key="5">
    <source>
        <dbReference type="ARBA" id="ARBA00022826"/>
    </source>
</evidence>
<feature type="domain" description="Ion transport" evidence="14">
    <location>
        <begin position="146"/>
        <end position="365"/>
    </location>
</feature>
<dbReference type="GO" id="GO:0001508">
    <property type="term" value="P:action potential"/>
    <property type="evidence" value="ECO:0007669"/>
    <property type="project" value="TreeGrafter"/>
</dbReference>
<dbReference type="PANTHER" id="PTHR11537">
    <property type="entry name" value="VOLTAGE-GATED POTASSIUM CHANNEL"/>
    <property type="match status" value="1"/>
</dbReference>
<evidence type="ECO:0000313" key="16">
    <source>
        <dbReference type="Proteomes" id="UP001054902"/>
    </source>
</evidence>
<reference evidence="15 16" key="1">
    <citation type="journal article" date="2021" name="Sci. Rep.">
        <title>The genome of the diatom Chaetoceros tenuissimus carries an ancient integrated fragment of an extant virus.</title>
        <authorList>
            <person name="Hongo Y."/>
            <person name="Kimura K."/>
            <person name="Takaki Y."/>
            <person name="Yoshida Y."/>
            <person name="Baba S."/>
            <person name="Kobayashi G."/>
            <person name="Nagasaki K."/>
            <person name="Hano T."/>
            <person name="Tomaru Y."/>
        </authorList>
    </citation>
    <scope>NUCLEOTIDE SEQUENCE [LARGE SCALE GENOMIC DNA]</scope>
    <source>
        <strain evidence="15 16">NIES-3715</strain>
    </source>
</reference>
<accession>A0AAD3CXH1</accession>
<dbReference type="InterPro" id="IPR028325">
    <property type="entry name" value="VG_K_chnl"/>
</dbReference>
<keyword evidence="4 13" id="KW-0812">Transmembrane</keyword>
<keyword evidence="7" id="KW-0630">Potassium</keyword>
<dbReference type="PANTHER" id="PTHR11537:SF254">
    <property type="entry name" value="POTASSIUM VOLTAGE-GATED CHANNEL PROTEIN SHAB"/>
    <property type="match status" value="1"/>
</dbReference>
<evidence type="ECO:0000256" key="13">
    <source>
        <dbReference type="SAM" id="Phobius"/>
    </source>
</evidence>
<evidence type="ECO:0000256" key="4">
    <source>
        <dbReference type="ARBA" id="ARBA00022692"/>
    </source>
</evidence>
<evidence type="ECO:0000256" key="7">
    <source>
        <dbReference type="ARBA" id="ARBA00022958"/>
    </source>
</evidence>
<evidence type="ECO:0000256" key="6">
    <source>
        <dbReference type="ARBA" id="ARBA00022882"/>
    </source>
</evidence>
<dbReference type="GO" id="GO:0005249">
    <property type="term" value="F:voltage-gated potassium channel activity"/>
    <property type="evidence" value="ECO:0007669"/>
    <property type="project" value="InterPro"/>
</dbReference>
<comment type="caution">
    <text evidence="15">The sequence shown here is derived from an EMBL/GenBank/DDBJ whole genome shotgun (WGS) entry which is preliminary data.</text>
</comment>
<dbReference type="PRINTS" id="PR00169">
    <property type="entry name" value="KCHANNEL"/>
</dbReference>
<proteinExistence type="predicted"/>
<keyword evidence="10 13" id="KW-0472">Membrane</keyword>
<evidence type="ECO:0000259" key="14">
    <source>
        <dbReference type="Pfam" id="PF00520"/>
    </source>
</evidence>
<evidence type="ECO:0000256" key="8">
    <source>
        <dbReference type="ARBA" id="ARBA00022989"/>
    </source>
</evidence>
<evidence type="ECO:0000256" key="12">
    <source>
        <dbReference type="SAM" id="MobiDB-lite"/>
    </source>
</evidence>
<keyword evidence="9" id="KW-0406">Ion transport</keyword>
<keyword evidence="2" id="KW-0813">Transport</keyword>
<keyword evidence="16" id="KW-1185">Reference proteome</keyword>